<evidence type="ECO:0000256" key="1">
    <source>
        <dbReference type="SAM" id="Phobius"/>
    </source>
</evidence>
<keyword evidence="1" id="KW-1133">Transmembrane helix</keyword>
<accession>A0A0L8IAU2</accession>
<name>A0A0L8IAU2_OCTBM</name>
<gene>
    <name evidence="2" type="ORF">OCBIM_22024902mg</name>
</gene>
<evidence type="ECO:0000313" key="2">
    <source>
        <dbReference type="EMBL" id="KOF98534.1"/>
    </source>
</evidence>
<protein>
    <submittedName>
        <fullName evidence="2">Uncharacterized protein</fullName>
    </submittedName>
</protein>
<sequence length="53" mass="6872">MNLLYHLYFFFNFILYIRFLPLQIYTYIFCFRVLWDIHLSFFSFHINRYINFS</sequence>
<organism evidence="2">
    <name type="scientific">Octopus bimaculoides</name>
    <name type="common">California two-spotted octopus</name>
    <dbReference type="NCBI Taxonomy" id="37653"/>
    <lineage>
        <taxon>Eukaryota</taxon>
        <taxon>Metazoa</taxon>
        <taxon>Spiralia</taxon>
        <taxon>Lophotrochozoa</taxon>
        <taxon>Mollusca</taxon>
        <taxon>Cephalopoda</taxon>
        <taxon>Coleoidea</taxon>
        <taxon>Octopodiformes</taxon>
        <taxon>Octopoda</taxon>
        <taxon>Incirrata</taxon>
        <taxon>Octopodidae</taxon>
        <taxon>Octopus</taxon>
    </lineage>
</organism>
<keyword evidence="1" id="KW-0472">Membrane</keyword>
<keyword evidence="1" id="KW-0812">Transmembrane</keyword>
<reference evidence="2" key="1">
    <citation type="submission" date="2015-07" db="EMBL/GenBank/DDBJ databases">
        <title>MeaNS - Measles Nucleotide Surveillance Program.</title>
        <authorList>
            <person name="Tran T."/>
            <person name="Druce J."/>
        </authorList>
    </citation>
    <scope>NUCLEOTIDE SEQUENCE</scope>
    <source>
        <strain evidence="2">UCB-OBI-ISO-001</strain>
        <tissue evidence="2">Gonad</tissue>
    </source>
</reference>
<dbReference type="EMBL" id="KQ416131">
    <property type="protein sequence ID" value="KOF98534.1"/>
    <property type="molecule type" value="Genomic_DNA"/>
</dbReference>
<feature type="transmembrane region" description="Helical" evidence="1">
    <location>
        <begin position="6"/>
        <end position="35"/>
    </location>
</feature>
<dbReference type="AlphaFoldDB" id="A0A0L8IAU2"/>
<proteinExistence type="predicted"/>